<sequence length="531" mass="60310">MGPVVKTLQGAVEGTQGTDLDGNHFHKFLGIPYAKPPIGELRFKEPQAPSSWIGIRETIEESNPCYQKNEYTQQYEGSEDCLYLNVFTRELPINEEYNLRPVMVWIHGGAFTGGSNSTKFYGPEFLLSQDVVLVTINYRLGFLGFLRFKDPQFNISGNMGLKDQVQALRWIKDNIQQFNGNPNNVTLFGESAGGASIHYHVLSPLSRDLFHKAIIQSGSALSPWGDECDHTAVQLAKLHDRTVSTEKEALEILKNLPVEELYKLQMAFLDTVPRGDIRPIGLVIEPSNRKNAFINRRPIDIITSGDYNKVPLIFGYTNREGILFNFLRKRRGDTRKVLAENFIPHNVNLKSNRELRQSYIYKLENLYFNGADLDDNISLIISDAWFITGIIGSVKNHAQTSALPVYLYKLSLETQLNFAKVFCHLIHEYGCSHADDLGYLFKTIVTPPISPGSVEDVSVKRILGLWTNFARFANPTPNEDQFGLTWKPAMARQLNTLHINDDLKIEVNPEAKRLDLWRQIYQHGNATKKYL</sequence>
<dbReference type="Pfam" id="PF00135">
    <property type="entry name" value="COesterase"/>
    <property type="match status" value="1"/>
</dbReference>
<name>A0ABD1FF04_HYPHA</name>
<accession>A0ABD1FF04</accession>
<evidence type="ECO:0000256" key="1">
    <source>
        <dbReference type="ARBA" id="ARBA00005964"/>
    </source>
</evidence>
<feature type="domain" description="Carboxylesterase type B" evidence="6">
    <location>
        <begin position="3"/>
        <end position="517"/>
    </location>
</feature>
<evidence type="ECO:0000256" key="4">
    <source>
        <dbReference type="ARBA" id="ARBA00022801"/>
    </source>
</evidence>
<dbReference type="InterPro" id="IPR002168">
    <property type="entry name" value="Lipase_GDXG_HIS_AS"/>
</dbReference>
<keyword evidence="3" id="KW-0719">Serine esterase</keyword>
<dbReference type="Gene3D" id="3.40.50.1820">
    <property type="entry name" value="alpha/beta hydrolase"/>
    <property type="match status" value="1"/>
</dbReference>
<dbReference type="SUPFAM" id="SSF53474">
    <property type="entry name" value="alpha/beta-Hydrolases"/>
    <property type="match status" value="1"/>
</dbReference>
<proteinExistence type="inferred from homology"/>
<dbReference type="GO" id="GO:0052689">
    <property type="term" value="F:carboxylic ester hydrolase activity"/>
    <property type="evidence" value="ECO:0007669"/>
    <property type="project" value="UniProtKB-KW"/>
</dbReference>
<comment type="similarity">
    <text evidence="2">Belongs to the 'GDXG' lipolytic enzyme family.</text>
</comment>
<evidence type="ECO:0000313" key="7">
    <source>
        <dbReference type="EMBL" id="KAL1517860.1"/>
    </source>
</evidence>
<dbReference type="EMBL" id="JBDJPC010000001">
    <property type="protein sequence ID" value="KAL1517860.1"/>
    <property type="molecule type" value="Genomic_DNA"/>
</dbReference>
<dbReference type="PANTHER" id="PTHR43142">
    <property type="entry name" value="CARBOXYLIC ESTER HYDROLASE"/>
    <property type="match status" value="1"/>
</dbReference>
<keyword evidence="5" id="KW-0325">Glycoprotein</keyword>
<gene>
    <name evidence="7" type="ORF">ABEB36_001568</name>
</gene>
<evidence type="ECO:0000256" key="3">
    <source>
        <dbReference type="ARBA" id="ARBA00022487"/>
    </source>
</evidence>
<dbReference type="AlphaFoldDB" id="A0ABD1FF04"/>
<evidence type="ECO:0000256" key="5">
    <source>
        <dbReference type="ARBA" id="ARBA00023180"/>
    </source>
</evidence>
<dbReference type="InterPro" id="IPR002018">
    <property type="entry name" value="CarbesteraseB"/>
</dbReference>
<evidence type="ECO:0000259" key="6">
    <source>
        <dbReference type="Pfam" id="PF00135"/>
    </source>
</evidence>
<evidence type="ECO:0000256" key="2">
    <source>
        <dbReference type="ARBA" id="ARBA00010515"/>
    </source>
</evidence>
<organism evidence="7 8">
    <name type="scientific">Hypothenemus hampei</name>
    <name type="common">Coffee berry borer</name>
    <dbReference type="NCBI Taxonomy" id="57062"/>
    <lineage>
        <taxon>Eukaryota</taxon>
        <taxon>Metazoa</taxon>
        <taxon>Ecdysozoa</taxon>
        <taxon>Arthropoda</taxon>
        <taxon>Hexapoda</taxon>
        <taxon>Insecta</taxon>
        <taxon>Pterygota</taxon>
        <taxon>Neoptera</taxon>
        <taxon>Endopterygota</taxon>
        <taxon>Coleoptera</taxon>
        <taxon>Polyphaga</taxon>
        <taxon>Cucujiformia</taxon>
        <taxon>Curculionidae</taxon>
        <taxon>Scolytinae</taxon>
        <taxon>Hypothenemus</taxon>
    </lineage>
</organism>
<reference evidence="7 8" key="1">
    <citation type="submission" date="2024-05" db="EMBL/GenBank/DDBJ databases">
        <title>Genetic variation in Jamaican populations of the coffee berry borer (Hypothenemus hampei).</title>
        <authorList>
            <person name="Errbii M."/>
            <person name="Myrie A."/>
        </authorList>
    </citation>
    <scope>NUCLEOTIDE SEQUENCE [LARGE SCALE GENOMIC DNA]</scope>
    <source>
        <strain evidence="7">JA-Hopewell-2020-01-JO</strain>
        <tissue evidence="7">Whole body</tissue>
    </source>
</reference>
<comment type="caution">
    <text evidence="7">The sequence shown here is derived from an EMBL/GenBank/DDBJ whole genome shotgun (WGS) entry which is preliminary data.</text>
</comment>
<dbReference type="Proteomes" id="UP001566132">
    <property type="component" value="Unassembled WGS sequence"/>
</dbReference>
<keyword evidence="4" id="KW-0378">Hydrolase</keyword>
<dbReference type="InterPro" id="IPR029058">
    <property type="entry name" value="AB_hydrolase_fold"/>
</dbReference>
<dbReference type="PROSITE" id="PS00941">
    <property type="entry name" value="CARBOXYLESTERASE_B_2"/>
    <property type="match status" value="1"/>
</dbReference>
<dbReference type="PANTHER" id="PTHR43142:SF1">
    <property type="entry name" value="CARBOXYLIC ESTER HYDROLASE"/>
    <property type="match status" value="1"/>
</dbReference>
<comment type="similarity">
    <text evidence="1">Belongs to the type-B carboxylesterase/lipase family.</text>
</comment>
<protein>
    <recommendedName>
        <fullName evidence="6">Carboxylesterase type B domain-containing protein</fullName>
    </recommendedName>
</protein>
<dbReference type="PROSITE" id="PS01173">
    <property type="entry name" value="LIPASE_GDXG_HIS"/>
    <property type="match status" value="1"/>
</dbReference>
<evidence type="ECO:0000313" key="8">
    <source>
        <dbReference type="Proteomes" id="UP001566132"/>
    </source>
</evidence>
<dbReference type="InterPro" id="IPR019819">
    <property type="entry name" value="Carboxylesterase_B_CS"/>
</dbReference>
<keyword evidence="8" id="KW-1185">Reference proteome</keyword>